<dbReference type="Proteomes" id="UP000193450">
    <property type="component" value="Chromosome"/>
</dbReference>
<dbReference type="GO" id="GO:0016020">
    <property type="term" value="C:membrane"/>
    <property type="evidence" value="ECO:0007669"/>
    <property type="project" value="InterPro"/>
</dbReference>
<evidence type="ECO:0000256" key="4">
    <source>
        <dbReference type="ARBA" id="ARBA00022989"/>
    </source>
</evidence>
<evidence type="ECO:0000256" key="5">
    <source>
        <dbReference type="ARBA" id="ARBA00023034"/>
    </source>
</evidence>
<comment type="subcellular location">
    <subcellularLocation>
        <location evidence="1">Golgi apparatus membrane</location>
        <topology evidence="1">Single-pass type II membrane protein</topology>
    </subcellularLocation>
</comment>
<accession>A0A1X9NLY2</accession>
<dbReference type="RefSeq" id="WP_085759120.1">
    <property type="nucleotide sequence ID" value="NZ_CP019343.1"/>
</dbReference>
<dbReference type="EMBL" id="CP019343">
    <property type="protein sequence ID" value="ARN74953.1"/>
    <property type="molecule type" value="Genomic_DNA"/>
</dbReference>
<evidence type="ECO:0000313" key="8">
    <source>
        <dbReference type="EMBL" id="ARN74953.1"/>
    </source>
</evidence>
<evidence type="ECO:0000256" key="3">
    <source>
        <dbReference type="ARBA" id="ARBA00022692"/>
    </source>
</evidence>
<keyword evidence="2" id="KW-0808">Transferase</keyword>
<reference evidence="8 9" key="1">
    <citation type="submission" date="2016-11" db="EMBL/GenBank/DDBJ databases">
        <title>Trade-off between light-utilization and light-protection in marine flavobacteria.</title>
        <authorList>
            <person name="Kumagai Y."/>
        </authorList>
    </citation>
    <scope>NUCLEOTIDE SEQUENCE [LARGE SCALE GENOMIC DNA]</scope>
    <source>
        <strain evidence="8 9">NBRC 107125</strain>
    </source>
</reference>
<name>A0A1X9NLY2_9GAMM</name>
<evidence type="ECO:0000256" key="2">
    <source>
        <dbReference type="ARBA" id="ARBA00022679"/>
    </source>
</evidence>
<dbReference type="Pfam" id="PF03567">
    <property type="entry name" value="Sulfotransfer_2"/>
    <property type="match status" value="1"/>
</dbReference>
<evidence type="ECO:0000313" key="9">
    <source>
        <dbReference type="Proteomes" id="UP000193450"/>
    </source>
</evidence>
<keyword evidence="6" id="KW-0472">Membrane</keyword>
<dbReference type="InterPro" id="IPR005331">
    <property type="entry name" value="Sulfotransferase"/>
</dbReference>
<sequence length="441" mass="51049">MEAKAEREKQLARWIKKGIDPDSLYNSIKNCRSFRKEIRNIQCSYLSRYSASFEGVKKTLKKHDCLIGDAGHLLPFQTEIARLLNMDSILLDNVNNSKQNYTHKISIDDKTSALIKQLNQEDIKLYNFVCENSDRLINTIKDPLKYQQMGNFIKAPTITAEQFWSKNNDNGMPWPLAGAMISTPYKLLYTPIAKCGNTSLKQLMIDLSDIQHKDQLKHFSLDIVTDQFNTGAQLKDIPLKQAREIAHRDDYFKFSVIREPMDRMIDVYIDMFVENRMTTINHFHTDKVLKVVQGEDAIDHKKGITFREFIDAIIANPIKTRDPHWVAQHFYLKGIKNFTKIYRSDQIEQLQVDLQTITSQSIAILKDQSADTHCDNISADGNNQLLVDLLPNKLEPYDHLPLSRFRDLSIEQKLKESFPEDYQLYQTTFNKPSTVSTAPHE</sequence>
<dbReference type="KEGG" id="osg:BST96_13010"/>
<dbReference type="InterPro" id="IPR018011">
    <property type="entry name" value="Carb_sulfotrans_8-10"/>
</dbReference>
<organism evidence="8 9">
    <name type="scientific">Oceanicoccus sagamiensis</name>
    <dbReference type="NCBI Taxonomy" id="716816"/>
    <lineage>
        <taxon>Bacteria</taxon>
        <taxon>Pseudomonadati</taxon>
        <taxon>Pseudomonadota</taxon>
        <taxon>Gammaproteobacteria</taxon>
        <taxon>Cellvibrionales</taxon>
        <taxon>Spongiibacteraceae</taxon>
        <taxon>Oceanicoccus</taxon>
    </lineage>
</organism>
<keyword evidence="7" id="KW-0325">Glycoprotein</keyword>
<proteinExistence type="predicted"/>
<gene>
    <name evidence="8" type="ORF">BST96_13010</name>
</gene>
<dbReference type="PANTHER" id="PTHR12137:SF54">
    <property type="entry name" value="CARBOHYDRATE SULFOTRANSFERASE"/>
    <property type="match status" value="1"/>
</dbReference>
<evidence type="ECO:0000256" key="1">
    <source>
        <dbReference type="ARBA" id="ARBA00004323"/>
    </source>
</evidence>
<evidence type="ECO:0000256" key="7">
    <source>
        <dbReference type="ARBA" id="ARBA00023180"/>
    </source>
</evidence>
<keyword evidence="3" id="KW-0812">Transmembrane</keyword>
<evidence type="ECO:0000256" key="6">
    <source>
        <dbReference type="ARBA" id="ARBA00023136"/>
    </source>
</evidence>
<dbReference type="GO" id="GO:0016051">
    <property type="term" value="P:carbohydrate biosynthetic process"/>
    <property type="evidence" value="ECO:0007669"/>
    <property type="project" value="InterPro"/>
</dbReference>
<keyword evidence="5" id="KW-0333">Golgi apparatus</keyword>
<dbReference type="OrthoDB" id="554104at2"/>
<dbReference type="GO" id="GO:0008146">
    <property type="term" value="F:sulfotransferase activity"/>
    <property type="evidence" value="ECO:0007669"/>
    <property type="project" value="InterPro"/>
</dbReference>
<dbReference type="AlphaFoldDB" id="A0A1X9NLY2"/>
<keyword evidence="9" id="KW-1185">Reference proteome</keyword>
<evidence type="ECO:0008006" key="10">
    <source>
        <dbReference type="Google" id="ProtNLM"/>
    </source>
</evidence>
<keyword evidence="4" id="KW-1133">Transmembrane helix</keyword>
<dbReference type="STRING" id="716816.BST96_13010"/>
<dbReference type="PANTHER" id="PTHR12137">
    <property type="entry name" value="CARBOHYDRATE SULFOTRANSFERASE"/>
    <property type="match status" value="1"/>
</dbReference>
<protein>
    <recommendedName>
        <fullName evidence="10">Sulfotransferase family protein</fullName>
    </recommendedName>
</protein>